<feature type="region of interest" description="Disordered" evidence="1">
    <location>
        <begin position="113"/>
        <end position="153"/>
    </location>
</feature>
<evidence type="ECO:0000313" key="3">
    <source>
        <dbReference type="Proteomes" id="UP000479000"/>
    </source>
</evidence>
<sequence length="153" mass="17623">MSAKKAVHFLDSRRCATSCFTSKAQNNIFQKKLKLRDFEDLLSPCSSIVMRMNFRLLGTFFLRNDQQFIFEPSEFLENINNFARTEREKRKINLTSARLPSLHVDTFPGENFPKILRESSSTSTRGRYIFPESGHPPPRPPLLGKSTTPRPVT</sequence>
<feature type="non-terminal residue" evidence="2">
    <location>
        <position position="153"/>
    </location>
</feature>
<accession>A0A6H5HHE6</accession>
<dbReference type="AlphaFoldDB" id="A0A6H5HHE6"/>
<name>A0A6H5HHE6_9HEMI</name>
<proteinExistence type="predicted"/>
<evidence type="ECO:0000313" key="2">
    <source>
        <dbReference type="EMBL" id="CAB0016933.1"/>
    </source>
</evidence>
<evidence type="ECO:0000256" key="1">
    <source>
        <dbReference type="SAM" id="MobiDB-lite"/>
    </source>
</evidence>
<keyword evidence="3" id="KW-1185">Reference proteome</keyword>
<dbReference type="Proteomes" id="UP000479000">
    <property type="component" value="Unassembled WGS sequence"/>
</dbReference>
<protein>
    <submittedName>
        <fullName evidence="2">Uncharacterized protein</fullName>
    </submittedName>
</protein>
<dbReference type="EMBL" id="CADCXU010030630">
    <property type="protein sequence ID" value="CAB0016933.1"/>
    <property type="molecule type" value="Genomic_DNA"/>
</dbReference>
<reference evidence="2 3" key="1">
    <citation type="submission" date="2020-02" db="EMBL/GenBank/DDBJ databases">
        <authorList>
            <person name="Ferguson B K."/>
        </authorList>
    </citation>
    <scope>NUCLEOTIDE SEQUENCE [LARGE SCALE GENOMIC DNA]</scope>
</reference>
<organism evidence="2 3">
    <name type="scientific">Nesidiocoris tenuis</name>
    <dbReference type="NCBI Taxonomy" id="355587"/>
    <lineage>
        <taxon>Eukaryota</taxon>
        <taxon>Metazoa</taxon>
        <taxon>Ecdysozoa</taxon>
        <taxon>Arthropoda</taxon>
        <taxon>Hexapoda</taxon>
        <taxon>Insecta</taxon>
        <taxon>Pterygota</taxon>
        <taxon>Neoptera</taxon>
        <taxon>Paraneoptera</taxon>
        <taxon>Hemiptera</taxon>
        <taxon>Heteroptera</taxon>
        <taxon>Panheteroptera</taxon>
        <taxon>Cimicomorpha</taxon>
        <taxon>Miridae</taxon>
        <taxon>Dicyphina</taxon>
        <taxon>Nesidiocoris</taxon>
    </lineage>
</organism>
<gene>
    <name evidence="2" type="ORF">NTEN_LOCUS21053</name>
</gene>